<dbReference type="VEuPathDB" id="FungiDB:LCOR_06693.1"/>
<dbReference type="STRING" id="1263082.A0A068RZL9"/>
<protein>
    <submittedName>
        <fullName evidence="2">Uncharacterized protein</fullName>
    </submittedName>
</protein>
<keyword evidence="1" id="KW-1133">Transmembrane helix</keyword>
<keyword evidence="1" id="KW-0812">Transmembrane</keyword>
<keyword evidence="3" id="KW-1185">Reference proteome</keyword>
<gene>
    <name evidence="2" type="ORF">LCOR_06693.1</name>
</gene>
<evidence type="ECO:0000256" key="1">
    <source>
        <dbReference type="SAM" id="Phobius"/>
    </source>
</evidence>
<keyword evidence="1" id="KW-0472">Membrane</keyword>
<dbReference type="Proteomes" id="UP000027586">
    <property type="component" value="Unassembled WGS sequence"/>
</dbReference>
<comment type="caution">
    <text evidence="2">The sequence shown here is derived from an EMBL/GenBank/DDBJ whole genome shotgun (WGS) entry which is preliminary data.</text>
</comment>
<dbReference type="EMBL" id="CBTN010000030">
    <property type="protein sequence ID" value="CDH55558.1"/>
    <property type="molecule type" value="Genomic_DNA"/>
</dbReference>
<organism evidence="2 3">
    <name type="scientific">Lichtheimia corymbifera JMRC:FSU:9682</name>
    <dbReference type="NCBI Taxonomy" id="1263082"/>
    <lineage>
        <taxon>Eukaryota</taxon>
        <taxon>Fungi</taxon>
        <taxon>Fungi incertae sedis</taxon>
        <taxon>Mucoromycota</taxon>
        <taxon>Mucoromycotina</taxon>
        <taxon>Mucoromycetes</taxon>
        <taxon>Mucorales</taxon>
        <taxon>Lichtheimiaceae</taxon>
        <taxon>Lichtheimia</taxon>
    </lineage>
</organism>
<accession>A0A068RZL9</accession>
<feature type="transmembrane region" description="Helical" evidence="1">
    <location>
        <begin position="6"/>
        <end position="22"/>
    </location>
</feature>
<dbReference type="AlphaFoldDB" id="A0A068RZL9"/>
<proteinExistence type="predicted"/>
<name>A0A068RZL9_9FUNG</name>
<sequence>MWYYSWLLLASVISAICAVLALNKFRHKKSYFVGSLNMAGSAESGAVAPSSLQRQPPEQRNTQSRTVVFRKVVLRCVGYPISMYVLR</sequence>
<reference evidence="2" key="1">
    <citation type="submission" date="2013-08" db="EMBL/GenBank/DDBJ databases">
        <title>Gene expansion shapes genome architecture in the human pathogen Lichtheimia corymbifera: an evolutionary genomics analysis in the ancient terrestrial Mucorales (Mucoromycotina).</title>
        <authorList>
            <person name="Schwartze V.U."/>
            <person name="Winter S."/>
            <person name="Shelest E."/>
            <person name="Marcet-Houben M."/>
            <person name="Horn F."/>
            <person name="Wehner S."/>
            <person name="Hoffmann K."/>
            <person name="Riege K."/>
            <person name="Sammeth M."/>
            <person name="Nowrousian M."/>
            <person name="Valiante V."/>
            <person name="Linde J."/>
            <person name="Jacobsen I.D."/>
            <person name="Marz M."/>
            <person name="Brakhage A.A."/>
            <person name="Gabaldon T."/>
            <person name="Bocker S."/>
            <person name="Voigt K."/>
        </authorList>
    </citation>
    <scope>NUCLEOTIDE SEQUENCE [LARGE SCALE GENOMIC DNA]</scope>
    <source>
        <strain evidence="2">FSU 9682</strain>
    </source>
</reference>
<evidence type="ECO:0000313" key="3">
    <source>
        <dbReference type="Proteomes" id="UP000027586"/>
    </source>
</evidence>
<evidence type="ECO:0000313" key="2">
    <source>
        <dbReference type="EMBL" id="CDH55558.1"/>
    </source>
</evidence>
<dbReference type="OrthoDB" id="2291021at2759"/>